<name>A0A9N9J4K3_9GLOM</name>
<dbReference type="Proteomes" id="UP000789342">
    <property type="component" value="Unassembled WGS sequence"/>
</dbReference>
<accession>A0A9N9J4K3</accession>
<keyword evidence="2" id="KW-1185">Reference proteome</keyword>
<protein>
    <submittedName>
        <fullName evidence="1">8277_t:CDS:1</fullName>
    </submittedName>
</protein>
<evidence type="ECO:0000313" key="2">
    <source>
        <dbReference type="Proteomes" id="UP000789342"/>
    </source>
</evidence>
<reference evidence="1" key="1">
    <citation type="submission" date="2021-06" db="EMBL/GenBank/DDBJ databases">
        <authorList>
            <person name="Kallberg Y."/>
            <person name="Tangrot J."/>
            <person name="Rosling A."/>
        </authorList>
    </citation>
    <scope>NUCLEOTIDE SEQUENCE</scope>
    <source>
        <strain evidence="1">CL551</strain>
    </source>
</reference>
<dbReference type="AlphaFoldDB" id="A0A9N9J4K3"/>
<comment type="caution">
    <text evidence="1">The sequence shown here is derived from an EMBL/GenBank/DDBJ whole genome shotgun (WGS) entry which is preliminary data.</text>
</comment>
<feature type="non-terminal residue" evidence="1">
    <location>
        <position position="47"/>
    </location>
</feature>
<feature type="non-terminal residue" evidence="1">
    <location>
        <position position="1"/>
    </location>
</feature>
<organism evidence="1 2">
    <name type="scientific">Acaulospora morrowiae</name>
    <dbReference type="NCBI Taxonomy" id="94023"/>
    <lineage>
        <taxon>Eukaryota</taxon>
        <taxon>Fungi</taxon>
        <taxon>Fungi incertae sedis</taxon>
        <taxon>Mucoromycota</taxon>
        <taxon>Glomeromycotina</taxon>
        <taxon>Glomeromycetes</taxon>
        <taxon>Diversisporales</taxon>
        <taxon>Acaulosporaceae</taxon>
        <taxon>Acaulospora</taxon>
    </lineage>
</organism>
<proteinExistence type="predicted"/>
<dbReference type="EMBL" id="CAJVPV010041412">
    <property type="protein sequence ID" value="CAG8762085.1"/>
    <property type="molecule type" value="Genomic_DNA"/>
</dbReference>
<sequence>YTGIISGNLAVVLRVPNDYIIGSCATDLSMWLFSKSRSDCGNAEFFY</sequence>
<evidence type="ECO:0000313" key="1">
    <source>
        <dbReference type="EMBL" id="CAG8762085.1"/>
    </source>
</evidence>
<gene>
    <name evidence="1" type="ORF">AMORRO_LOCUS15999</name>
</gene>